<organism evidence="1 2">
    <name type="scientific">Cynoglossus semilaevis</name>
    <name type="common">Tongue sole</name>
    <dbReference type="NCBI Taxonomy" id="244447"/>
    <lineage>
        <taxon>Eukaryota</taxon>
        <taxon>Metazoa</taxon>
        <taxon>Chordata</taxon>
        <taxon>Craniata</taxon>
        <taxon>Vertebrata</taxon>
        <taxon>Euteleostomi</taxon>
        <taxon>Actinopterygii</taxon>
        <taxon>Neopterygii</taxon>
        <taxon>Teleostei</taxon>
        <taxon>Neoteleostei</taxon>
        <taxon>Acanthomorphata</taxon>
        <taxon>Carangaria</taxon>
        <taxon>Pleuronectiformes</taxon>
        <taxon>Pleuronectoidei</taxon>
        <taxon>Cynoglossidae</taxon>
        <taxon>Cynoglossinae</taxon>
        <taxon>Cynoglossus</taxon>
    </lineage>
</organism>
<dbReference type="GeneTree" id="ENSGT00940000166179"/>
<dbReference type="Ensembl" id="ENSCSET00000018884.1">
    <property type="protein sequence ID" value="ENSCSEP00000018653.1"/>
    <property type="gene ID" value="ENSCSEG00000011946.1"/>
</dbReference>
<evidence type="ECO:0000313" key="1">
    <source>
        <dbReference type="Ensembl" id="ENSCSEP00000018653.1"/>
    </source>
</evidence>
<dbReference type="STRING" id="244447.ENSCSEP00000018653"/>
<dbReference type="AlphaFoldDB" id="A0A3P8VTT7"/>
<dbReference type="InParanoid" id="A0A3P8VTT7"/>
<reference evidence="1" key="2">
    <citation type="submission" date="2025-08" db="UniProtKB">
        <authorList>
            <consortium name="Ensembl"/>
        </authorList>
    </citation>
    <scope>IDENTIFICATION</scope>
</reference>
<dbReference type="OMA" id="HEYFEKH"/>
<reference evidence="1 2" key="1">
    <citation type="journal article" date="2014" name="Nat. Genet.">
        <title>Whole-genome sequence of a flatfish provides insights into ZW sex chromosome evolution and adaptation to a benthic lifestyle.</title>
        <authorList>
            <person name="Chen S."/>
            <person name="Zhang G."/>
            <person name="Shao C."/>
            <person name="Huang Q."/>
            <person name="Liu G."/>
            <person name="Zhang P."/>
            <person name="Song W."/>
            <person name="An N."/>
            <person name="Chalopin D."/>
            <person name="Volff J.N."/>
            <person name="Hong Y."/>
            <person name="Li Q."/>
            <person name="Sha Z."/>
            <person name="Zhou H."/>
            <person name="Xie M."/>
            <person name="Yu Q."/>
            <person name="Liu Y."/>
            <person name="Xiang H."/>
            <person name="Wang N."/>
            <person name="Wu K."/>
            <person name="Yang C."/>
            <person name="Zhou Q."/>
            <person name="Liao X."/>
            <person name="Yang L."/>
            <person name="Hu Q."/>
            <person name="Zhang J."/>
            <person name="Meng L."/>
            <person name="Jin L."/>
            <person name="Tian Y."/>
            <person name="Lian J."/>
            <person name="Yang J."/>
            <person name="Miao G."/>
            <person name="Liu S."/>
            <person name="Liang Z."/>
            <person name="Yan F."/>
            <person name="Li Y."/>
            <person name="Sun B."/>
            <person name="Zhang H."/>
            <person name="Zhang J."/>
            <person name="Zhu Y."/>
            <person name="Du M."/>
            <person name="Zhao Y."/>
            <person name="Schartl M."/>
            <person name="Tang Q."/>
            <person name="Wang J."/>
        </authorList>
    </citation>
    <scope>NUCLEOTIDE SEQUENCE</scope>
</reference>
<reference evidence="1" key="3">
    <citation type="submission" date="2025-09" db="UniProtKB">
        <authorList>
            <consortium name="Ensembl"/>
        </authorList>
    </citation>
    <scope>IDENTIFICATION</scope>
</reference>
<keyword evidence="2" id="KW-1185">Reference proteome</keyword>
<evidence type="ECO:0000313" key="2">
    <source>
        <dbReference type="Proteomes" id="UP000265120"/>
    </source>
</evidence>
<name>A0A3P8VTT7_CYNSE</name>
<sequence length="186" mass="21707">VNLPSGGEPTGKCHRVHFPFLSVEQHAVDDLFQLAVKGVDIDGQVLAYLELAQVWSCKTLSGWSLHHICTNYNSICRKFPKDMKAMSPDNQRHFEKQRWPPVWFLKEEDRYLRSQKEREQEEETLRKQHTKRGWCFWRHLSSSPHVKKRCSLLTLISPGKPALLCSCIQRRILHHRNKTTFCASSA</sequence>
<proteinExistence type="predicted"/>
<dbReference type="Proteomes" id="UP000265120">
    <property type="component" value="Chromosome W"/>
</dbReference>
<accession>A0A3P8VTT7</accession>
<protein>
    <submittedName>
        <fullName evidence="1">Uncharacterized protein</fullName>
    </submittedName>
</protein>